<feature type="region of interest" description="Disordered" evidence="1">
    <location>
        <begin position="548"/>
        <end position="599"/>
    </location>
</feature>
<feature type="compositionally biased region" description="Low complexity" evidence="1">
    <location>
        <begin position="706"/>
        <end position="715"/>
    </location>
</feature>
<dbReference type="KEGG" id="tot:TOT_020000287"/>
<dbReference type="EMBL" id="AP011947">
    <property type="protein sequence ID" value="BAM40020.1"/>
    <property type="molecule type" value="Genomic_DNA"/>
</dbReference>
<feature type="compositionally biased region" description="Basic and acidic residues" evidence="1">
    <location>
        <begin position="571"/>
        <end position="580"/>
    </location>
</feature>
<dbReference type="STRING" id="869250.J4D781"/>
<protein>
    <submittedName>
        <fullName evidence="2">Uncharacterized protein</fullName>
    </submittedName>
</protein>
<dbReference type="GeneID" id="20714450"/>
<feature type="compositionally biased region" description="Basic and acidic residues" evidence="1">
    <location>
        <begin position="180"/>
        <end position="192"/>
    </location>
</feature>
<sequence>MNGFRLPDPMNAGYEPYIDIEPRMIPGTNRSRQANLVDSRDFTPRNKPNYDSREDSVSAIRLNNHVNQAHTLGRNVYRSKEVTGGTGRQAKPNVNNSNVTRVTESLYNQDFEGRSVNYESIHTDLNSTILSNYTEGISSVGSFEYKYYRSNDPDGYSEANYTDKYGRESAIQPRSHTVKRTPERPSRPSKETIAHNKIKSSHQIVKLPSRTPNSQVDIIGSDGPDDDIGFYQLTRDELCRGLGSIGLALSKVFSLTGKGVLYLCSSITDSTEGLFETERNTAGKVAELHSRGDTNYPHCNCSINSNKDHRAIPDLHINYDTSCQLNGGVHKYTNRRHNAAFYDKQEGGGKYINDSHTYMDVHLLERGREQKANNEQMYYRNVNNKPSEYDKKHVNNPGYLNKANSHYDNFKIEFGEDLDYSNGTCIPENGYELNCPDVNRMNRNIYRDRELRRGNRMVERTVNSRFVSSYSIEEPFNTPTHNVKSPEAASVLSNLGNHDIRSIQSNSVVQKSIVNTSSIRPVEFNKEKVNSHGFDKLKTVEMAERTRKNTLDGTNFGRPCVSAYGADTNEPENKPSEKPNMRTSEGESTGSYKPPEEQEAKYLRTEIREQLSLKGDLMKELKDQQTDEIDDNTSKSFISLSNNDSTSQSNYSRTKSVDGISIGDGSSNKSLDKISIAEYDTDKSVDSISMGEDESKDGRKKKNKKGLFSFGKKTK</sequence>
<feature type="region of interest" description="Disordered" evidence="1">
    <location>
        <begin position="624"/>
        <end position="715"/>
    </location>
</feature>
<keyword evidence="3" id="KW-1185">Reference proteome</keyword>
<evidence type="ECO:0000313" key="3">
    <source>
        <dbReference type="Proteomes" id="UP000003786"/>
    </source>
</evidence>
<dbReference type="Proteomes" id="UP000003786">
    <property type="component" value="Chromosome 2"/>
</dbReference>
<dbReference type="eggNOG" id="ENOG502TN57">
    <property type="taxonomic scope" value="Eukaryota"/>
</dbReference>
<feature type="compositionally biased region" description="Low complexity" evidence="1">
    <location>
        <begin position="658"/>
        <end position="667"/>
    </location>
</feature>
<organism evidence="2 3">
    <name type="scientific">Theileria orientalis strain Shintoku</name>
    <dbReference type="NCBI Taxonomy" id="869250"/>
    <lineage>
        <taxon>Eukaryota</taxon>
        <taxon>Sar</taxon>
        <taxon>Alveolata</taxon>
        <taxon>Apicomplexa</taxon>
        <taxon>Aconoidasida</taxon>
        <taxon>Piroplasmida</taxon>
        <taxon>Theileriidae</taxon>
        <taxon>Theileria</taxon>
    </lineage>
</organism>
<feature type="region of interest" description="Disordered" evidence="1">
    <location>
        <begin position="170"/>
        <end position="192"/>
    </location>
</feature>
<dbReference type="AlphaFoldDB" id="J4D781"/>
<dbReference type="VEuPathDB" id="PiroplasmaDB:TOT_020000287"/>
<evidence type="ECO:0000313" key="2">
    <source>
        <dbReference type="EMBL" id="BAM40020.1"/>
    </source>
</evidence>
<dbReference type="OrthoDB" id="10406252at2759"/>
<name>J4D781_THEOR</name>
<gene>
    <name evidence="2" type="ORF">TOT_020000287</name>
</gene>
<feature type="compositionally biased region" description="Polar residues" evidence="1">
    <location>
        <begin position="634"/>
        <end position="654"/>
    </location>
</feature>
<dbReference type="OMA" id="NCEYLER"/>
<feature type="compositionally biased region" description="Polar residues" evidence="1">
    <location>
        <begin position="581"/>
        <end position="591"/>
    </location>
</feature>
<dbReference type="RefSeq" id="XP_009690321.1">
    <property type="nucleotide sequence ID" value="XM_009692026.1"/>
</dbReference>
<accession>J4D781</accession>
<proteinExistence type="predicted"/>
<evidence type="ECO:0000256" key="1">
    <source>
        <dbReference type="SAM" id="MobiDB-lite"/>
    </source>
</evidence>
<reference evidence="2 3" key="1">
    <citation type="journal article" date="2012" name="MBio">
        <title>Comparative genome analysis of three eukaryotic parasites with differing abilities to transform leukocytes reveals key mediators of Theileria-induced leukocyte transformation.</title>
        <authorList>
            <person name="Hayashida K."/>
            <person name="Hara Y."/>
            <person name="Abe T."/>
            <person name="Yamasaki C."/>
            <person name="Toyoda A."/>
            <person name="Kosuge T."/>
            <person name="Suzuki Y."/>
            <person name="Sato Y."/>
            <person name="Kawashima S."/>
            <person name="Katayama T."/>
            <person name="Wakaguri H."/>
            <person name="Inoue N."/>
            <person name="Homma K."/>
            <person name="Tada-Umezaki M."/>
            <person name="Yagi Y."/>
            <person name="Fujii Y."/>
            <person name="Habara T."/>
            <person name="Kanehisa M."/>
            <person name="Watanabe H."/>
            <person name="Ito K."/>
            <person name="Gojobori T."/>
            <person name="Sugawara H."/>
            <person name="Imanishi T."/>
            <person name="Weir W."/>
            <person name="Gardner M."/>
            <person name="Pain A."/>
            <person name="Shiels B."/>
            <person name="Hattori M."/>
            <person name="Nene V."/>
            <person name="Sugimoto C."/>
        </authorList>
    </citation>
    <scope>NUCLEOTIDE SEQUENCE [LARGE SCALE GENOMIC DNA]</scope>
    <source>
        <strain evidence="2 3">Shintoku</strain>
    </source>
</reference>